<dbReference type="AlphaFoldDB" id="A0A9D1ND21"/>
<evidence type="ECO:0000313" key="6">
    <source>
        <dbReference type="Proteomes" id="UP000886891"/>
    </source>
</evidence>
<dbReference type="InterPro" id="IPR017900">
    <property type="entry name" value="4Fe4S_Fe_S_CS"/>
</dbReference>
<evidence type="ECO:0000256" key="2">
    <source>
        <dbReference type="ARBA" id="ARBA00023004"/>
    </source>
</evidence>
<dbReference type="InterPro" id="IPR023210">
    <property type="entry name" value="NADP_OxRdtase_dom"/>
</dbReference>
<dbReference type="SUPFAM" id="SSF46548">
    <property type="entry name" value="alpha-helical ferredoxin"/>
    <property type="match status" value="1"/>
</dbReference>
<organism evidence="5 6">
    <name type="scientific">Candidatus Stercoripulliclostridium merdipullorum</name>
    <dbReference type="NCBI Taxonomy" id="2840952"/>
    <lineage>
        <taxon>Bacteria</taxon>
        <taxon>Bacillati</taxon>
        <taxon>Bacillota</taxon>
        <taxon>Clostridia</taxon>
        <taxon>Eubacteriales</taxon>
        <taxon>Candidatus Stercoripulliclostridium</taxon>
    </lineage>
</organism>
<evidence type="ECO:0000256" key="1">
    <source>
        <dbReference type="ARBA" id="ARBA00022723"/>
    </source>
</evidence>
<name>A0A9D1ND21_9FIRM</name>
<reference evidence="5" key="1">
    <citation type="submission" date="2020-10" db="EMBL/GenBank/DDBJ databases">
        <authorList>
            <person name="Gilroy R."/>
        </authorList>
    </citation>
    <scope>NUCLEOTIDE SEQUENCE</scope>
    <source>
        <strain evidence="5">23406</strain>
    </source>
</reference>
<evidence type="ECO:0000259" key="4">
    <source>
        <dbReference type="PROSITE" id="PS51379"/>
    </source>
</evidence>
<dbReference type="PANTHER" id="PTHR43312:SF2">
    <property type="entry name" value="OXIDOREDUCTASE"/>
    <property type="match status" value="1"/>
</dbReference>
<keyword evidence="3" id="KW-0411">Iron-sulfur</keyword>
<dbReference type="Gene3D" id="3.20.20.100">
    <property type="entry name" value="NADP-dependent oxidoreductase domain"/>
    <property type="match status" value="1"/>
</dbReference>
<accession>A0A9D1ND21</accession>
<gene>
    <name evidence="5" type="ORF">IAB14_07140</name>
</gene>
<keyword evidence="2" id="KW-0408">Iron</keyword>
<dbReference type="EMBL" id="DVOH01000057">
    <property type="protein sequence ID" value="HIV00869.1"/>
    <property type="molecule type" value="Genomic_DNA"/>
</dbReference>
<dbReference type="Gene3D" id="1.10.1060.10">
    <property type="entry name" value="Alpha-helical ferredoxin"/>
    <property type="match status" value="1"/>
</dbReference>
<dbReference type="Pfam" id="PF00248">
    <property type="entry name" value="Aldo_ket_red"/>
    <property type="match status" value="1"/>
</dbReference>
<dbReference type="PROSITE" id="PS51379">
    <property type="entry name" value="4FE4S_FER_2"/>
    <property type="match status" value="1"/>
</dbReference>
<comment type="caution">
    <text evidence="5">The sequence shown here is derived from an EMBL/GenBank/DDBJ whole genome shotgun (WGS) entry which is preliminary data.</text>
</comment>
<dbReference type="SUPFAM" id="SSF51430">
    <property type="entry name" value="NAD(P)-linked oxidoreductase"/>
    <property type="match status" value="1"/>
</dbReference>
<dbReference type="CDD" id="cd19096">
    <property type="entry name" value="AKR_Fe-S_oxidoreductase"/>
    <property type="match status" value="1"/>
</dbReference>
<dbReference type="PROSITE" id="PS00198">
    <property type="entry name" value="4FE4S_FER_1"/>
    <property type="match status" value="1"/>
</dbReference>
<evidence type="ECO:0000256" key="3">
    <source>
        <dbReference type="ARBA" id="ARBA00023014"/>
    </source>
</evidence>
<dbReference type="Proteomes" id="UP000886891">
    <property type="component" value="Unassembled WGS sequence"/>
</dbReference>
<sequence length="406" mass="45942">MIDRTDRKGRKISQLGFGVMRIPRIAGSKEIDVARSVALLREAYAKGINYFDTAYIYDGGKNEEVLGEAVKPFRKEIAIATKIPPYMVRSPGDFDRVLNKSLSRLKTDYIDYYLVHAMMDFDSFERLEAMGFSDWVRQKKEAGTIINIGFSFHGKCDDFIKIIDAYDWDFCQIQYNYWDINFQAGQRGLDYASQKGVPVIVMEPLRGGTLITAQPPEAMDAFKACHPERTMAEWGLRFVWDQPGVLTVLSGMSDEKQLAENLLTAETATPLSLTPEERACYETSRLTVLSKQSIGCTGCGYCQPCPYGVAIPGCFSSYNDYKLFHRLNWRIKYIWTVGGLSANPGFASQCRACGACEKKCPQGLPIIKLLQTVRRQFEFPLMIPVLRLIGKVKRRKAERKKAAKNV</sequence>
<dbReference type="GO" id="GO:0046872">
    <property type="term" value="F:metal ion binding"/>
    <property type="evidence" value="ECO:0007669"/>
    <property type="project" value="UniProtKB-KW"/>
</dbReference>
<dbReference type="InterPro" id="IPR017896">
    <property type="entry name" value="4Fe4S_Fe-S-bd"/>
</dbReference>
<reference evidence="5" key="2">
    <citation type="journal article" date="2021" name="PeerJ">
        <title>Extensive microbial diversity within the chicken gut microbiome revealed by metagenomics and culture.</title>
        <authorList>
            <person name="Gilroy R."/>
            <person name="Ravi A."/>
            <person name="Getino M."/>
            <person name="Pursley I."/>
            <person name="Horton D.L."/>
            <person name="Alikhan N.F."/>
            <person name="Baker D."/>
            <person name="Gharbi K."/>
            <person name="Hall N."/>
            <person name="Watson M."/>
            <person name="Adriaenssens E.M."/>
            <person name="Foster-Nyarko E."/>
            <person name="Jarju S."/>
            <person name="Secka A."/>
            <person name="Antonio M."/>
            <person name="Oren A."/>
            <person name="Chaudhuri R.R."/>
            <person name="La Ragione R."/>
            <person name="Hildebrand F."/>
            <person name="Pallen M.J."/>
        </authorList>
    </citation>
    <scope>NUCLEOTIDE SEQUENCE</scope>
    <source>
        <strain evidence="5">23406</strain>
    </source>
</reference>
<keyword evidence="1" id="KW-0479">Metal-binding</keyword>
<dbReference type="Pfam" id="PF13187">
    <property type="entry name" value="Fer4_9"/>
    <property type="match status" value="1"/>
</dbReference>
<evidence type="ECO:0000313" key="5">
    <source>
        <dbReference type="EMBL" id="HIV00869.1"/>
    </source>
</evidence>
<dbReference type="InterPro" id="IPR009051">
    <property type="entry name" value="Helical_ferredxn"/>
</dbReference>
<protein>
    <submittedName>
        <fullName evidence="5">Aldo/keto reductase</fullName>
    </submittedName>
</protein>
<dbReference type="InterPro" id="IPR036812">
    <property type="entry name" value="NAD(P)_OxRdtase_dom_sf"/>
</dbReference>
<dbReference type="PANTHER" id="PTHR43312">
    <property type="entry name" value="D-THREO-ALDOSE 1-DEHYDROGENASE"/>
    <property type="match status" value="1"/>
</dbReference>
<dbReference type="InterPro" id="IPR053135">
    <property type="entry name" value="AKR2_Oxidoreductase"/>
</dbReference>
<proteinExistence type="predicted"/>
<dbReference type="GO" id="GO:0051536">
    <property type="term" value="F:iron-sulfur cluster binding"/>
    <property type="evidence" value="ECO:0007669"/>
    <property type="project" value="UniProtKB-KW"/>
</dbReference>
<feature type="domain" description="4Fe-4S ferredoxin-type" evidence="4">
    <location>
        <begin position="338"/>
        <end position="370"/>
    </location>
</feature>